<dbReference type="InterPro" id="IPR004117">
    <property type="entry name" value="7tm6_olfct_rcpt"/>
</dbReference>
<keyword evidence="6 10" id="KW-1133">Transmembrane helix</keyword>
<dbReference type="GO" id="GO:0004984">
    <property type="term" value="F:olfactory receptor activity"/>
    <property type="evidence" value="ECO:0007669"/>
    <property type="project" value="InterPro"/>
</dbReference>
<dbReference type="EMBL" id="MW419394">
    <property type="protein sequence ID" value="QXE93255.1"/>
    <property type="molecule type" value="mRNA"/>
</dbReference>
<evidence type="ECO:0000256" key="8">
    <source>
        <dbReference type="ARBA" id="ARBA00023170"/>
    </source>
</evidence>
<keyword evidence="2" id="KW-1003">Cell membrane</keyword>
<reference evidence="11" key="1">
    <citation type="submission" date="2020-12" db="EMBL/GenBank/DDBJ databases">
        <authorList>
            <person name="Wen X."/>
        </authorList>
    </citation>
    <scope>NUCLEOTIDE SEQUENCE</scope>
</reference>
<evidence type="ECO:0000256" key="6">
    <source>
        <dbReference type="ARBA" id="ARBA00022989"/>
    </source>
</evidence>
<keyword evidence="4 10" id="KW-0812">Transmembrane</keyword>
<keyword evidence="5" id="KW-0552">Olfaction</keyword>
<name>A0A8F4RRC3_EUCBR</name>
<feature type="transmembrane region" description="Helical" evidence="10">
    <location>
        <begin position="132"/>
        <end position="160"/>
    </location>
</feature>
<dbReference type="GO" id="GO:0005886">
    <property type="term" value="C:plasma membrane"/>
    <property type="evidence" value="ECO:0007669"/>
    <property type="project" value="UniProtKB-SubCell"/>
</dbReference>
<dbReference type="PANTHER" id="PTHR21137:SF35">
    <property type="entry name" value="ODORANT RECEPTOR 19A-RELATED"/>
    <property type="match status" value="1"/>
</dbReference>
<keyword evidence="3" id="KW-0716">Sensory transduction</keyword>
<keyword evidence="7 10" id="KW-0472">Membrane</keyword>
<keyword evidence="9" id="KW-0807">Transducer</keyword>
<evidence type="ECO:0000256" key="9">
    <source>
        <dbReference type="ARBA" id="ARBA00023224"/>
    </source>
</evidence>
<evidence type="ECO:0000313" key="11">
    <source>
        <dbReference type="EMBL" id="QXE93255.1"/>
    </source>
</evidence>
<evidence type="ECO:0000256" key="2">
    <source>
        <dbReference type="ARBA" id="ARBA00022475"/>
    </source>
</evidence>
<evidence type="ECO:0000256" key="7">
    <source>
        <dbReference type="ARBA" id="ARBA00023136"/>
    </source>
</evidence>
<dbReference type="GO" id="GO:0007165">
    <property type="term" value="P:signal transduction"/>
    <property type="evidence" value="ECO:0007669"/>
    <property type="project" value="UniProtKB-KW"/>
</dbReference>
<dbReference type="PANTHER" id="PTHR21137">
    <property type="entry name" value="ODORANT RECEPTOR"/>
    <property type="match status" value="1"/>
</dbReference>
<comment type="subcellular location">
    <subcellularLocation>
        <location evidence="1">Cell membrane</location>
        <topology evidence="1">Multi-pass membrane protein</topology>
    </subcellularLocation>
</comment>
<sequence>MWIEFFYLLGMNDMKKLTDNIRIAISCILVFLKVIIFQSARFTKVLNDVVEQERVISNSEDEEIRNLHLKCAKYVRTFAKLVVGLVYSTASLLIVSTYVIGMKVRNDPLAEKPVIVSVWLPFDQNEYYDTALFLQAGFVVLVAILYGMTQILYISIMVFAKLRLHILQHQIRNFDYYKRMSLVPVDDVGMMKRLIRDHQTVIGFVGELNEAIRLMLLVEFLFSSINIATAAFQLILDQNLNDSLFSLQCLLLVTGQLLILVWHADVINVESVNVASALYEFPWYEKSIEVQKMAHIMTIRAQRPLRLTIGPFKPLTNQIISQVINVAYSYITIMTRNY</sequence>
<evidence type="ECO:0000256" key="4">
    <source>
        <dbReference type="ARBA" id="ARBA00022692"/>
    </source>
</evidence>
<evidence type="ECO:0000256" key="3">
    <source>
        <dbReference type="ARBA" id="ARBA00022606"/>
    </source>
</evidence>
<dbReference type="AlphaFoldDB" id="A0A8F4RRC3"/>
<evidence type="ECO:0000256" key="10">
    <source>
        <dbReference type="SAM" id="Phobius"/>
    </source>
</evidence>
<dbReference type="Pfam" id="PF02949">
    <property type="entry name" value="7tm_6"/>
    <property type="match status" value="1"/>
</dbReference>
<feature type="transmembrane region" description="Helical" evidence="10">
    <location>
        <begin position="20"/>
        <end position="37"/>
    </location>
</feature>
<proteinExistence type="evidence at transcript level"/>
<evidence type="ECO:0000256" key="1">
    <source>
        <dbReference type="ARBA" id="ARBA00004651"/>
    </source>
</evidence>
<dbReference type="GO" id="GO:0005549">
    <property type="term" value="F:odorant binding"/>
    <property type="evidence" value="ECO:0007669"/>
    <property type="project" value="InterPro"/>
</dbReference>
<keyword evidence="8 11" id="KW-0675">Receptor</keyword>
<accession>A0A8F4RRC3</accession>
<protein>
    <submittedName>
        <fullName evidence="11">Odorant receptor 29</fullName>
    </submittedName>
</protein>
<feature type="transmembrane region" description="Helical" evidence="10">
    <location>
        <begin position="78"/>
        <end position="100"/>
    </location>
</feature>
<evidence type="ECO:0000256" key="5">
    <source>
        <dbReference type="ARBA" id="ARBA00022725"/>
    </source>
</evidence>
<organism evidence="11">
    <name type="scientific">Eucryptorrhynchus brandti</name>
    <name type="common">Snout weevil</name>
    <dbReference type="NCBI Taxonomy" id="436910"/>
    <lineage>
        <taxon>Eukaryota</taxon>
        <taxon>Metazoa</taxon>
        <taxon>Ecdysozoa</taxon>
        <taxon>Arthropoda</taxon>
        <taxon>Hexapoda</taxon>
        <taxon>Insecta</taxon>
        <taxon>Pterygota</taxon>
        <taxon>Neoptera</taxon>
        <taxon>Endopterygota</taxon>
        <taxon>Coleoptera</taxon>
        <taxon>Polyphaga</taxon>
        <taxon>Cucujiformia</taxon>
        <taxon>Curculionidae</taxon>
        <taxon>Cryptorhynchinae</taxon>
        <taxon>Eucryptorrhynchus</taxon>
    </lineage>
</organism>
<feature type="transmembrane region" description="Helical" evidence="10">
    <location>
        <begin position="214"/>
        <end position="232"/>
    </location>
</feature>